<gene>
    <name evidence="5" type="ORF">GCM10022393_38680</name>
</gene>
<evidence type="ECO:0000256" key="4">
    <source>
        <dbReference type="ARBA" id="ARBA00022884"/>
    </source>
</evidence>
<evidence type="ECO:0000313" key="6">
    <source>
        <dbReference type="Proteomes" id="UP001500459"/>
    </source>
</evidence>
<dbReference type="Proteomes" id="UP001500459">
    <property type="component" value="Unassembled WGS sequence"/>
</dbReference>
<dbReference type="Gene3D" id="3.40.50.150">
    <property type="entry name" value="Vaccinia Virus protein VP39"/>
    <property type="match status" value="1"/>
</dbReference>
<dbReference type="EMBL" id="BAABCW010000024">
    <property type="protein sequence ID" value="GAA3520693.1"/>
    <property type="molecule type" value="Genomic_DNA"/>
</dbReference>
<comment type="caution">
    <text evidence="5">The sequence shown here is derived from an EMBL/GenBank/DDBJ whole genome shotgun (WGS) entry which is preliminary data.</text>
</comment>
<evidence type="ECO:0000256" key="3">
    <source>
        <dbReference type="ARBA" id="ARBA00022691"/>
    </source>
</evidence>
<keyword evidence="2" id="KW-0808">Transferase</keyword>
<keyword evidence="1" id="KW-0489">Methyltransferase</keyword>
<proteinExistence type="predicted"/>
<keyword evidence="4" id="KW-0694">RNA-binding</keyword>
<dbReference type="SUPFAM" id="SSF53335">
    <property type="entry name" value="S-adenosyl-L-methionine-dependent methyltransferases"/>
    <property type="match status" value="1"/>
</dbReference>
<dbReference type="InterPro" id="IPR029063">
    <property type="entry name" value="SAM-dependent_MTases_sf"/>
</dbReference>
<evidence type="ECO:0000256" key="1">
    <source>
        <dbReference type="ARBA" id="ARBA00022603"/>
    </source>
</evidence>
<protein>
    <submittedName>
        <fullName evidence="5">rRNA adenine N-6-methyltransferase family protein</fullName>
    </submittedName>
</protein>
<sequence length="185" mass="21198">MKSFFKEAVNSIQTSGTISPSSKFLIKNCLKGLKLNKANVVLEFGPGNGCITEALIKKIGKNTQLYSFEINSKFHNFCTNKFSEYENIHVLKESALEFKKILMSENITEVDYIISSLPLSFFKNHEISSLFQEISTFLTPDGRFVQYQYSFGKYPLLKQVFDKVDINFTLFNIPPAFTYRCHPAK</sequence>
<keyword evidence="3" id="KW-0949">S-adenosyl-L-methionine</keyword>
<organism evidence="5 6">
    <name type="scientific">Aquimarina addita</name>
    <dbReference type="NCBI Taxonomy" id="870485"/>
    <lineage>
        <taxon>Bacteria</taxon>
        <taxon>Pseudomonadati</taxon>
        <taxon>Bacteroidota</taxon>
        <taxon>Flavobacteriia</taxon>
        <taxon>Flavobacteriales</taxon>
        <taxon>Flavobacteriaceae</taxon>
        <taxon>Aquimarina</taxon>
    </lineage>
</organism>
<evidence type="ECO:0000256" key="2">
    <source>
        <dbReference type="ARBA" id="ARBA00022679"/>
    </source>
</evidence>
<dbReference type="RefSeq" id="WP_344930277.1">
    <property type="nucleotide sequence ID" value="NZ_BAABCW010000024.1"/>
</dbReference>
<dbReference type="Pfam" id="PF00398">
    <property type="entry name" value="RrnaAD"/>
    <property type="match status" value="1"/>
</dbReference>
<name>A0ABP6UVS4_9FLAO</name>
<dbReference type="CDD" id="cd02440">
    <property type="entry name" value="AdoMet_MTases"/>
    <property type="match status" value="1"/>
</dbReference>
<dbReference type="InterPro" id="IPR001737">
    <property type="entry name" value="KsgA/Erm"/>
</dbReference>
<evidence type="ECO:0000313" key="5">
    <source>
        <dbReference type="EMBL" id="GAA3520693.1"/>
    </source>
</evidence>
<accession>A0ABP6UVS4</accession>
<keyword evidence="6" id="KW-1185">Reference proteome</keyword>
<reference evidence="6" key="1">
    <citation type="journal article" date="2019" name="Int. J. Syst. Evol. Microbiol.">
        <title>The Global Catalogue of Microorganisms (GCM) 10K type strain sequencing project: providing services to taxonomists for standard genome sequencing and annotation.</title>
        <authorList>
            <consortium name="The Broad Institute Genomics Platform"/>
            <consortium name="The Broad Institute Genome Sequencing Center for Infectious Disease"/>
            <person name="Wu L."/>
            <person name="Ma J."/>
        </authorList>
    </citation>
    <scope>NUCLEOTIDE SEQUENCE [LARGE SCALE GENOMIC DNA]</scope>
    <source>
        <strain evidence="6">JCM 17106</strain>
    </source>
</reference>